<name>A0A2K1ZE30_POPTR</name>
<sequence>MMNKGVGTLPLRSQVSFSICSPTSLSFVLLLLLKQAYNSLELFNCLATSSDHAYLDMHWGLIFIRSQWSFQLGSQLGSAQLMWMP</sequence>
<protein>
    <submittedName>
        <fullName evidence="1">Uncharacterized protein</fullName>
    </submittedName>
</protein>
<evidence type="ECO:0000313" key="2">
    <source>
        <dbReference type="Proteomes" id="UP000006729"/>
    </source>
</evidence>
<dbReference type="EMBL" id="CM009297">
    <property type="protein sequence ID" value="PNT23535.1"/>
    <property type="molecule type" value="Genomic_DNA"/>
</dbReference>
<accession>A0A2K1ZE30</accession>
<dbReference type="Proteomes" id="UP000006729">
    <property type="component" value="Chromosome 8"/>
</dbReference>
<dbReference type="AlphaFoldDB" id="A0A2K1ZE30"/>
<keyword evidence="2" id="KW-1185">Reference proteome</keyword>
<reference evidence="1 2" key="1">
    <citation type="journal article" date="2006" name="Science">
        <title>The genome of black cottonwood, Populus trichocarpa (Torr. &amp; Gray).</title>
        <authorList>
            <person name="Tuskan G.A."/>
            <person name="Difazio S."/>
            <person name="Jansson S."/>
            <person name="Bohlmann J."/>
            <person name="Grigoriev I."/>
            <person name="Hellsten U."/>
            <person name="Putnam N."/>
            <person name="Ralph S."/>
            <person name="Rombauts S."/>
            <person name="Salamov A."/>
            <person name="Schein J."/>
            <person name="Sterck L."/>
            <person name="Aerts A."/>
            <person name="Bhalerao R.R."/>
            <person name="Bhalerao R.P."/>
            <person name="Blaudez D."/>
            <person name="Boerjan W."/>
            <person name="Brun A."/>
            <person name="Brunner A."/>
            <person name="Busov V."/>
            <person name="Campbell M."/>
            <person name="Carlson J."/>
            <person name="Chalot M."/>
            <person name="Chapman J."/>
            <person name="Chen G.L."/>
            <person name="Cooper D."/>
            <person name="Coutinho P.M."/>
            <person name="Couturier J."/>
            <person name="Covert S."/>
            <person name="Cronk Q."/>
            <person name="Cunningham R."/>
            <person name="Davis J."/>
            <person name="Degroeve S."/>
            <person name="Dejardin A."/>
            <person name="Depamphilis C."/>
            <person name="Detter J."/>
            <person name="Dirks B."/>
            <person name="Dubchak I."/>
            <person name="Duplessis S."/>
            <person name="Ehlting J."/>
            <person name="Ellis B."/>
            <person name="Gendler K."/>
            <person name="Goodstein D."/>
            <person name="Gribskov M."/>
            <person name="Grimwood J."/>
            <person name="Groover A."/>
            <person name="Gunter L."/>
            <person name="Hamberger B."/>
            <person name="Heinze B."/>
            <person name="Helariutta Y."/>
            <person name="Henrissat B."/>
            <person name="Holligan D."/>
            <person name="Holt R."/>
            <person name="Huang W."/>
            <person name="Islam-Faridi N."/>
            <person name="Jones S."/>
            <person name="Jones-Rhoades M."/>
            <person name="Jorgensen R."/>
            <person name="Joshi C."/>
            <person name="Kangasjarvi J."/>
            <person name="Karlsson J."/>
            <person name="Kelleher C."/>
            <person name="Kirkpatrick R."/>
            <person name="Kirst M."/>
            <person name="Kohler A."/>
            <person name="Kalluri U."/>
            <person name="Larimer F."/>
            <person name="Leebens-Mack J."/>
            <person name="Leple J.C."/>
            <person name="Locascio P."/>
            <person name="Lou Y."/>
            <person name="Lucas S."/>
            <person name="Martin F."/>
            <person name="Montanini B."/>
            <person name="Napoli C."/>
            <person name="Nelson D.R."/>
            <person name="Nelson C."/>
            <person name="Nieminen K."/>
            <person name="Nilsson O."/>
            <person name="Pereda V."/>
            <person name="Peter G."/>
            <person name="Philippe R."/>
            <person name="Pilate G."/>
            <person name="Poliakov A."/>
            <person name="Razumovskaya J."/>
            <person name="Richardson P."/>
            <person name="Rinaldi C."/>
            <person name="Ritland K."/>
            <person name="Rouze P."/>
            <person name="Ryaboy D."/>
            <person name="Schmutz J."/>
            <person name="Schrader J."/>
            <person name="Segerman B."/>
            <person name="Shin H."/>
            <person name="Siddiqui A."/>
            <person name="Sterky F."/>
            <person name="Terry A."/>
            <person name="Tsai C.J."/>
            <person name="Uberbacher E."/>
            <person name="Unneberg P."/>
            <person name="Vahala J."/>
            <person name="Wall K."/>
            <person name="Wessler S."/>
            <person name="Yang G."/>
            <person name="Yin T."/>
            <person name="Douglas C."/>
            <person name="Marra M."/>
            <person name="Sandberg G."/>
            <person name="Van de Peer Y."/>
            <person name="Rokhsar D."/>
        </authorList>
    </citation>
    <scope>NUCLEOTIDE SEQUENCE [LARGE SCALE GENOMIC DNA]</scope>
    <source>
        <strain evidence="2">cv. Nisqually</strain>
    </source>
</reference>
<organism evidence="1 2">
    <name type="scientific">Populus trichocarpa</name>
    <name type="common">Western balsam poplar</name>
    <name type="synonym">Populus balsamifera subsp. trichocarpa</name>
    <dbReference type="NCBI Taxonomy" id="3694"/>
    <lineage>
        <taxon>Eukaryota</taxon>
        <taxon>Viridiplantae</taxon>
        <taxon>Streptophyta</taxon>
        <taxon>Embryophyta</taxon>
        <taxon>Tracheophyta</taxon>
        <taxon>Spermatophyta</taxon>
        <taxon>Magnoliopsida</taxon>
        <taxon>eudicotyledons</taxon>
        <taxon>Gunneridae</taxon>
        <taxon>Pentapetalae</taxon>
        <taxon>rosids</taxon>
        <taxon>fabids</taxon>
        <taxon>Malpighiales</taxon>
        <taxon>Salicaceae</taxon>
        <taxon>Saliceae</taxon>
        <taxon>Populus</taxon>
    </lineage>
</organism>
<proteinExistence type="predicted"/>
<dbReference type="InParanoid" id="A0A2K1ZE30"/>
<gene>
    <name evidence="1" type="ORF">POPTR_008G086200</name>
</gene>
<evidence type="ECO:0000313" key="1">
    <source>
        <dbReference type="EMBL" id="PNT23535.1"/>
    </source>
</evidence>